<evidence type="ECO:0000259" key="10">
    <source>
        <dbReference type="Pfam" id="PF01490"/>
    </source>
</evidence>
<keyword evidence="12" id="KW-1185">Reference proteome</keyword>
<sequence>MFNPRADKGPLKQPPVPWSANESTPLLSKKISFDVPPKARRLSTSSRKYGTQDRTVDFSVPSSASQRRLSNVSARSTRSIARSIKYTHVGRSTFGQTLFNSIAILLGIGMLSEPLAFAYSGWVMGTIIIIAYGALSCYTAKILARIICADSRLRSYADIGRKAFGPRATGFISFMFCLELFSVSVILVTLYADSLHTIIPTYSANTYKIWGILVLVPTVFLPLSLLSYTSMLGIVSTVLLVLVVFIDGSFKTQAPGSFWEPAETTLGVASASKLGIAFGLFMAGFAGHAVIPSLARDMVDPTQFDTMINWAFVVATLIYGAIGYAGYLMYGNNVSDEISVDMLNTPGYNPLLNQAALWVLVLNPLSKFALGTQPLNATLEILLGLDTPIPTPEHVAKRPDSVSVSECRGKYVALKKVLAVIQRIVVTCAAVAVSIYIPEFSTMMAFLGSFSAFCLSIVGPIAAKVKLEGKCSKVDASIMVAGTVMAIWGTVAAFMD</sequence>
<evidence type="ECO:0000256" key="3">
    <source>
        <dbReference type="ARBA" id="ARBA00022448"/>
    </source>
</evidence>
<accession>A0A9P6C8Y9</accession>
<evidence type="ECO:0000256" key="5">
    <source>
        <dbReference type="ARBA" id="ARBA00022970"/>
    </source>
</evidence>
<dbReference type="Gene3D" id="1.20.1740.10">
    <property type="entry name" value="Amino acid/polyamine transporter I"/>
    <property type="match status" value="1"/>
</dbReference>
<feature type="transmembrane region" description="Helical" evidence="9">
    <location>
        <begin position="207"/>
        <end position="225"/>
    </location>
</feature>
<dbReference type="Pfam" id="PF01490">
    <property type="entry name" value="Aa_trans"/>
    <property type="match status" value="1"/>
</dbReference>
<proteinExistence type="inferred from homology"/>
<keyword evidence="7 9" id="KW-0472">Membrane</keyword>
<keyword evidence="5" id="KW-0029">Amino-acid transport</keyword>
<name>A0A9P6C8Y9_9AGAR</name>
<evidence type="ECO:0000313" key="11">
    <source>
        <dbReference type="EMBL" id="KAF9452603.1"/>
    </source>
</evidence>
<dbReference type="OrthoDB" id="655540at2759"/>
<evidence type="ECO:0000256" key="1">
    <source>
        <dbReference type="ARBA" id="ARBA00004141"/>
    </source>
</evidence>
<evidence type="ECO:0000256" key="4">
    <source>
        <dbReference type="ARBA" id="ARBA00022692"/>
    </source>
</evidence>
<dbReference type="EMBL" id="MU151069">
    <property type="protein sequence ID" value="KAF9452603.1"/>
    <property type="molecule type" value="Genomic_DNA"/>
</dbReference>
<dbReference type="GO" id="GO:0015179">
    <property type="term" value="F:L-amino acid transmembrane transporter activity"/>
    <property type="evidence" value="ECO:0007669"/>
    <property type="project" value="TreeGrafter"/>
</dbReference>
<feature type="transmembrane region" description="Helical" evidence="9">
    <location>
        <begin position="417"/>
        <end position="437"/>
    </location>
</feature>
<protein>
    <recommendedName>
        <fullName evidence="10">Amino acid transporter transmembrane domain-containing protein</fullName>
    </recommendedName>
</protein>
<evidence type="ECO:0000256" key="8">
    <source>
        <dbReference type="SAM" id="MobiDB-lite"/>
    </source>
</evidence>
<dbReference type="GO" id="GO:0005774">
    <property type="term" value="C:vacuolar membrane"/>
    <property type="evidence" value="ECO:0007669"/>
    <property type="project" value="TreeGrafter"/>
</dbReference>
<evidence type="ECO:0000256" key="2">
    <source>
        <dbReference type="ARBA" id="ARBA00008066"/>
    </source>
</evidence>
<feature type="transmembrane region" description="Helical" evidence="9">
    <location>
        <begin position="307"/>
        <end position="327"/>
    </location>
</feature>
<comment type="similarity">
    <text evidence="2">Belongs to the amino acid/polyamine transporter 2 family.</text>
</comment>
<dbReference type="PANTHER" id="PTHR22950">
    <property type="entry name" value="AMINO ACID TRANSPORTER"/>
    <property type="match status" value="1"/>
</dbReference>
<comment type="caution">
    <text evidence="11">The sequence shown here is derived from an EMBL/GenBank/DDBJ whole genome shotgun (WGS) entry which is preliminary data.</text>
</comment>
<keyword evidence="6 9" id="KW-1133">Transmembrane helix</keyword>
<evidence type="ECO:0000256" key="9">
    <source>
        <dbReference type="SAM" id="Phobius"/>
    </source>
</evidence>
<feature type="region of interest" description="Disordered" evidence="8">
    <location>
        <begin position="37"/>
        <end position="62"/>
    </location>
</feature>
<feature type="transmembrane region" description="Helical" evidence="9">
    <location>
        <begin position="443"/>
        <end position="462"/>
    </location>
</feature>
<feature type="domain" description="Amino acid transporter transmembrane" evidence="10">
    <location>
        <begin position="91"/>
        <end position="473"/>
    </location>
</feature>
<keyword evidence="3" id="KW-0813">Transport</keyword>
<reference evidence="11" key="1">
    <citation type="submission" date="2020-11" db="EMBL/GenBank/DDBJ databases">
        <authorList>
            <consortium name="DOE Joint Genome Institute"/>
            <person name="Ahrendt S."/>
            <person name="Riley R."/>
            <person name="Andreopoulos W."/>
            <person name="Labutti K."/>
            <person name="Pangilinan J."/>
            <person name="Ruiz-Duenas F.J."/>
            <person name="Barrasa J.M."/>
            <person name="Sanchez-Garcia M."/>
            <person name="Camarero S."/>
            <person name="Miyauchi S."/>
            <person name="Serrano A."/>
            <person name="Linde D."/>
            <person name="Babiker R."/>
            <person name="Drula E."/>
            <person name="Ayuso-Fernandez I."/>
            <person name="Pacheco R."/>
            <person name="Padilla G."/>
            <person name="Ferreira P."/>
            <person name="Barriuso J."/>
            <person name="Kellner H."/>
            <person name="Castanera R."/>
            <person name="Alfaro M."/>
            <person name="Ramirez L."/>
            <person name="Pisabarro A.G."/>
            <person name="Kuo A."/>
            <person name="Tritt A."/>
            <person name="Lipzen A."/>
            <person name="He G."/>
            <person name="Yan M."/>
            <person name="Ng V."/>
            <person name="Cullen D."/>
            <person name="Martin F."/>
            <person name="Rosso M.-N."/>
            <person name="Henrissat B."/>
            <person name="Hibbett D."/>
            <person name="Martinez A.T."/>
            <person name="Grigoriev I.V."/>
        </authorList>
    </citation>
    <scope>NUCLEOTIDE SEQUENCE</scope>
    <source>
        <strain evidence="11">MF-IS2</strain>
    </source>
</reference>
<organism evidence="11 12">
    <name type="scientific">Macrolepiota fuliginosa MF-IS2</name>
    <dbReference type="NCBI Taxonomy" id="1400762"/>
    <lineage>
        <taxon>Eukaryota</taxon>
        <taxon>Fungi</taxon>
        <taxon>Dikarya</taxon>
        <taxon>Basidiomycota</taxon>
        <taxon>Agaricomycotina</taxon>
        <taxon>Agaricomycetes</taxon>
        <taxon>Agaricomycetidae</taxon>
        <taxon>Agaricales</taxon>
        <taxon>Agaricineae</taxon>
        <taxon>Agaricaceae</taxon>
        <taxon>Macrolepiota</taxon>
    </lineage>
</organism>
<evidence type="ECO:0000256" key="7">
    <source>
        <dbReference type="ARBA" id="ARBA00023136"/>
    </source>
</evidence>
<feature type="transmembrane region" description="Helical" evidence="9">
    <location>
        <begin position="171"/>
        <end position="192"/>
    </location>
</feature>
<evidence type="ECO:0000256" key="6">
    <source>
        <dbReference type="ARBA" id="ARBA00022989"/>
    </source>
</evidence>
<gene>
    <name evidence="11" type="ORF">P691DRAFT_660426</name>
</gene>
<feature type="transmembrane region" description="Helical" evidence="9">
    <location>
        <begin position="274"/>
        <end position="295"/>
    </location>
</feature>
<dbReference type="Proteomes" id="UP000807342">
    <property type="component" value="Unassembled WGS sequence"/>
</dbReference>
<evidence type="ECO:0000313" key="12">
    <source>
        <dbReference type="Proteomes" id="UP000807342"/>
    </source>
</evidence>
<dbReference type="PANTHER" id="PTHR22950:SF692">
    <property type="entry name" value="TRANSMEMBRANE AMINO ACID TRANSPORTER FAMILY PROTEIN"/>
    <property type="match status" value="1"/>
</dbReference>
<keyword evidence="4 9" id="KW-0812">Transmembrane</keyword>
<dbReference type="InterPro" id="IPR013057">
    <property type="entry name" value="AA_transpt_TM"/>
</dbReference>
<feature type="compositionally biased region" description="Basic and acidic residues" evidence="8">
    <location>
        <begin position="1"/>
        <end position="10"/>
    </location>
</feature>
<feature type="transmembrane region" description="Helical" evidence="9">
    <location>
        <begin position="474"/>
        <end position="495"/>
    </location>
</feature>
<dbReference type="AlphaFoldDB" id="A0A9P6C8Y9"/>
<comment type="subcellular location">
    <subcellularLocation>
        <location evidence="1">Membrane</location>
        <topology evidence="1">Multi-pass membrane protein</topology>
    </subcellularLocation>
</comment>
<feature type="region of interest" description="Disordered" evidence="8">
    <location>
        <begin position="1"/>
        <end position="23"/>
    </location>
</feature>